<protein>
    <submittedName>
        <fullName evidence="1">Uncharacterized protein</fullName>
    </submittedName>
</protein>
<sequence>PLDVDYPAAAVDLHHLALAALVGATHHLHLVVLADRDGPSDDSAADMSTRRTDDGAVKCALRHFRRELVTPGLRFMAAA</sequence>
<reference evidence="1" key="2">
    <citation type="submission" date="2013-04" db="UniProtKB">
        <authorList>
            <consortium name="EnsemblPlants"/>
        </authorList>
    </citation>
    <scope>IDENTIFICATION</scope>
</reference>
<evidence type="ECO:0000313" key="2">
    <source>
        <dbReference type="Proteomes" id="UP000006038"/>
    </source>
</evidence>
<keyword evidence="2" id="KW-1185">Reference proteome</keyword>
<dbReference type="Gramene" id="OB01G12580.1">
    <property type="protein sequence ID" value="OB01G12580.1"/>
    <property type="gene ID" value="OB01G12580"/>
</dbReference>
<dbReference type="EnsemblPlants" id="OB01G12580.1">
    <property type="protein sequence ID" value="OB01G12580.1"/>
    <property type="gene ID" value="OB01G12580"/>
</dbReference>
<dbReference type="eggNOG" id="ENOG502R511">
    <property type="taxonomic scope" value="Eukaryota"/>
</dbReference>
<dbReference type="Proteomes" id="UP000006038">
    <property type="component" value="Chromosome 1"/>
</dbReference>
<name>J3KWA2_ORYBR</name>
<accession>J3KWA2</accession>
<evidence type="ECO:0000313" key="1">
    <source>
        <dbReference type="EnsemblPlants" id="OB01G12580.1"/>
    </source>
</evidence>
<dbReference type="HOGENOM" id="CLU_2613039_0_0_1"/>
<organism evidence="1">
    <name type="scientific">Oryza brachyantha</name>
    <name type="common">malo sina</name>
    <dbReference type="NCBI Taxonomy" id="4533"/>
    <lineage>
        <taxon>Eukaryota</taxon>
        <taxon>Viridiplantae</taxon>
        <taxon>Streptophyta</taxon>
        <taxon>Embryophyta</taxon>
        <taxon>Tracheophyta</taxon>
        <taxon>Spermatophyta</taxon>
        <taxon>Magnoliopsida</taxon>
        <taxon>Liliopsida</taxon>
        <taxon>Poales</taxon>
        <taxon>Poaceae</taxon>
        <taxon>BOP clade</taxon>
        <taxon>Oryzoideae</taxon>
        <taxon>Oryzeae</taxon>
        <taxon>Oryzinae</taxon>
        <taxon>Oryza</taxon>
    </lineage>
</organism>
<reference evidence="1" key="1">
    <citation type="journal article" date="2013" name="Nat. Commun.">
        <title>Whole-genome sequencing of Oryza brachyantha reveals mechanisms underlying Oryza genome evolution.</title>
        <authorList>
            <person name="Chen J."/>
            <person name="Huang Q."/>
            <person name="Gao D."/>
            <person name="Wang J."/>
            <person name="Lang Y."/>
            <person name="Liu T."/>
            <person name="Li B."/>
            <person name="Bai Z."/>
            <person name="Luis Goicoechea J."/>
            <person name="Liang C."/>
            <person name="Chen C."/>
            <person name="Zhang W."/>
            <person name="Sun S."/>
            <person name="Liao Y."/>
            <person name="Zhang X."/>
            <person name="Yang L."/>
            <person name="Song C."/>
            <person name="Wang M."/>
            <person name="Shi J."/>
            <person name="Liu G."/>
            <person name="Liu J."/>
            <person name="Zhou H."/>
            <person name="Zhou W."/>
            <person name="Yu Q."/>
            <person name="An N."/>
            <person name="Chen Y."/>
            <person name="Cai Q."/>
            <person name="Wang B."/>
            <person name="Liu B."/>
            <person name="Min J."/>
            <person name="Huang Y."/>
            <person name="Wu H."/>
            <person name="Li Z."/>
            <person name="Zhang Y."/>
            <person name="Yin Y."/>
            <person name="Song W."/>
            <person name="Jiang J."/>
            <person name="Jackson S.A."/>
            <person name="Wing R.A."/>
            <person name="Wang J."/>
            <person name="Chen M."/>
        </authorList>
    </citation>
    <scope>NUCLEOTIDE SEQUENCE [LARGE SCALE GENOMIC DNA]</scope>
    <source>
        <strain evidence="1">cv. IRGC 101232</strain>
    </source>
</reference>
<dbReference type="AlphaFoldDB" id="J3KWA2"/>
<proteinExistence type="predicted"/>